<reference evidence="3" key="1">
    <citation type="submission" date="2020-01" db="EMBL/GenBank/DDBJ databases">
        <authorList>
            <person name="Meier V. D."/>
            <person name="Meier V D."/>
        </authorList>
    </citation>
    <scope>NUCLEOTIDE SEQUENCE</scope>
    <source>
        <strain evidence="3">HLG_WM_MAG_02</strain>
    </source>
</reference>
<dbReference type="AlphaFoldDB" id="A0A6S6T9X5"/>
<dbReference type="PIRSF" id="PIRSF004633">
    <property type="entry name" value="UCP_PLP_oxd"/>
    <property type="match status" value="1"/>
</dbReference>
<dbReference type="EMBL" id="CACVAZ010000115">
    <property type="protein sequence ID" value="CAA6817612.1"/>
    <property type="molecule type" value="Genomic_DNA"/>
</dbReference>
<dbReference type="GO" id="GO:0005829">
    <property type="term" value="C:cytosol"/>
    <property type="evidence" value="ECO:0007669"/>
    <property type="project" value="TreeGrafter"/>
</dbReference>
<dbReference type="SUPFAM" id="SSF50475">
    <property type="entry name" value="FMN-binding split barrel"/>
    <property type="match status" value="1"/>
</dbReference>
<dbReference type="InterPro" id="IPR012349">
    <property type="entry name" value="Split_barrel_FMN-bd"/>
</dbReference>
<organism evidence="3">
    <name type="scientific">uncultured Sulfurovum sp</name>
    <dbReference type="NCBI Taxonomy" id="269237"/>
    <lineage>
        <taxon>Bacteria</taxon>
        <taxon>Pseudomonadati</taxon>
        <taxon>Campylobacterota</taxon>
        <taxon>Epsilonproteobacteria</taxon>
        <taxon>Campylobacterales</taxon>
        <taxon>Sulfurovaceae</taxon>
        <taxon>Sulfurovum</taxon>
        <taxon>environmental samples</taxon>
    </lineage>
</organism>
<dbReference type="PANTHER" id="PTHR35176">
    <property type="entry name" value="HEME OXYGENASE HI_0854-RELATED"/>
    <property type="match status" value="1"/>
</dbReference>
<dbReference type="GO" id="GO:0016627">
    <property type="term" value="F:oxidoreductase activity, acting on the CH-CH group of donors"/>
    <property type="evidence" value="ECO:0007669"/>
    <property type="project" value="TreeGrafter"/>
</dbReference>
<sequence length="163" mass="18746">MIKMKKLNELLEVFQSSVLGTQSENGYPFSSYAPFYYDEEIVYVFISNIATHAKNMQERPKASAFFVEDEVKSDNIFARRRISLQCDVEIISRENKRYEEVMPKFQARFEGGTLGMLMGMKDFNLYALTPIYGEATFGFGEAYNIGGEKMNELVERIGTRGHK</sequence>
<accession>A0A6S6T9X5</accession>
<name>A0A6S6T9X5_9BACT</name>
<dbReference type="Gene3D" id="2.30.110.10">
    <property type="entry name" value="Electron Transport, Fmn-binding Protein, Chain A"/>
    <property type="match status" value="1"/>
</dbReference>
<dbReference type="Pfam" id="PF01243">
    <property type="entry name" value="PNPOx_N"/>
    <property type="match status" value="1"/>
</dbReference>
<protein>
    <submittedName>
        <fullName evidence="3">Heme iron utilization protein</fullName>
    </submittedName>
</protein>
<dbReference type="InterPro" id="IPR052019">
    <property type="entry name" value="F420H2_bilvrd_red/Heme_oxyg"/>
</dbReference>
<keyword evidence="1" id="KW-0560">Oxidoreductase</keyword>
<evidence type="ECO:0000256" key="1">
    <source>
        <dbReference type="ARBA" id="ARBA00023002"/>
    </source>
</evidence>
<dbReference type="InterPro" id="IPR011576">
    <property type="entry name" value="Pyridox_Oxase_N"/>
</dbReference>
<dbReference type="PANTHER" id="PTHR35176:SF6">
    <property type="entry name" value="HEME OXYGENASE HI_0854-RELATED"/>
    <property type="match status" value="1"/>
</dbReference>
<proteinExistence type="predicted"/>
<dbReference type="InterPro" id="IPR014419">
    <property type="entry name" value="HutZ"/>
</dbReference>
<dbReference type="GO" id="GO:0070967">
    <property type="term" value="F:coenzyme F420 binding"/>
    <property type="evidence" value="ECO:0007669"/>
    <property type="project" value="TreeGrafter"/>
</dbReference>
<evidence type="ECO:0000259" key="2">
    <source>
        <dbReference type="Pfam" id="PF01243"/>
    </source>
</evidence>
<feature type="domain" description="Pyridoxamine 5'-phosphate oxidase N-terminal" evidence="2">
    <location>
        <begin position="5"/>
        <end position="128"/>
    </location>
</feature>
<gene>
    <name evidence="3" type="ORF">HELGO_WM18363</name>
</gene>
<evidence type="ECO:0000313" key="3">
    <source>
        <dbReference type="EMBL" id="CAA6817612.1"/>
    </source>
</evidence>